<feature type="domain" description="SH3" evidence="10">
    <location>
        <begin position="296"/>
        <end position="360"/>
    </location>
</feature>
<comment type="subcellular location">
    <subcellularLocation>
        <location evidence="1">Nucleus</location>
    </subcellularLocation>
</comment>
<evidence type="ECO:0000256" key="1">
    <source>
        <dbReference type="ARBA" id="ARBA00004123"/>
    </source>
</evidence>
<dbReference type="PROSITE" id="PS50002">
    <property type="entry name" value="SH3"/>
    <property type="match status" value="1"/>
</dbReference>
<accession>A0A2H9TNU5</accession>
<evidence type="ECO:0000313" key="12">
    <source>
        <dbReference type="Proteomes" id="UP000240830"/>
    </source>
</evidence>
<dbReference type="Pfam" id="PF12796">
    <property type="entry name" value="Ank_2"/>
    <property type="match status" value="1"/>
</dbReference>
<dbReference type="Pfam" id="PF25372">
    <property type="entry name" value="DUF7885"/>
    <property type="match status" value="1"/>
</dbReference>
<feature type="compositionally biased region" description="Polar residues" evidence="9">
    <location>
        <begin position="42"/>
        <end position="52"/>
    </location>
</feature>
<dbReference type="SMART" id="SM00367">
    <property type="entry name" value="LRR_CC"/>
    <property type="match status" value="4"/>
</dbReference>
<evidence type="ECO:0000256" key="3">
    <source>
        <dbReference type="ARBA" id="ARBA00022703"/>
    </source>
</evidence>
<keyword evidence="12" id="KW-1185">Reference proteome</keyword>
<dbReference type="GO" id="GO:0042981">
    <property type="term" value="P:regulation of apoptotic process"/>
    <property type="evidence" value="ECO:0007669"/>
    <property type="project" value="InterPro"/>
</dbReference>
<dbReference type="SUPFAM" id="SSF48403">
    <property type="entry name" value="Ankyrin repeat"/>
    <property type="match status" value="1"/>
</dbReference>
<keyword evidence="3" id="KW-0053">Apoptosis</keyword>
<protein>
    <recommendedName>
        <fullName evidence="10">SH3 domain-containing protein</fullName>
    </recommendedName>
</protein>
<dbReference type="PROSITE" id="PS50297">
    <property type="entry name" value="ANK_REP_REGION"/>
    <property type="match status" value="2"/>
</dbReference>
<dbReference type="STRING" id="1246581.A0A2H9TNU5"/>
<sequence length="629" mass="69893">MRIDDSNPPSIADPGHVRKESWISQLRSMFTTSRTDEAGRQTEGNNMPSPNTMIIEADLDGQSPQSHRKDFSVDTNDSDVSEALPEYVNTLRASSPLRCLPIHVMKLQNGSAASPLPLKKQGNPEAIAQDCPVESAECVEGCQEKIEELQDKLTLRKGTAPVKRERKIRFNSFACLLEAALEGDFEEVKHLIENEGLHPDTCNADGVTSLHCAAGMSRQDMVEYLVDKGANVNVCDDNGWTPLHSSAYTNSLQITDILLSHGGDVEAMDSQGQAPLGLATDFDVIRVLGEAVRRKNSSGRVTALYDFDAANEDNYQDDELSFLKGEQLRIITREDPEWWLAEKDGKEGYVPRRYHVLFIDPQMTMFDTASPLPLELLAQVALHLDYKMILQMRHFSPVTDLLESGHYWHNRTLHISSRSDLRTALSDKTSSQAVRISLAAADIDDTDLSFIAQHFTKIQVLNLTRNPDLTDGGLEALLIAHGPQIKRLNLSRLFRLTNVTMENIAQYCSSLEELSLEGCMVSAAGLRRISTGPSSLRKVSISRCHVLDTQELPAIVQGMSELKVLAMNHIDGVQPYQVQAVIAECPRLRKVELVGCPEITLKAIRQLSSLNKRVQIVHDARLEDHSIDS</sequence>
<feature type="repeat" description="ANK" evidence="7">
    <location>
        <begin position="238"/>
        <end position="270"/>
    </location>
</feature>
<dbReference type="SUPFAM" id="SSF50044">
    <property type="entry name" value="SH3-domain"/>
    <property type="match status" value="1"/>
</dbReference>
<dbReference type="InterPro" id="IPR001452">
    <property type="entry name" value="SH3_domain"/>
</dbReference>
<comment type="caution">
    <text evidence="11">The sequence shown here is derived from an EMBL/GenBank/DDBJ whole genome shotgun (WGS) entry which is preliminary data.</text>
</comment>
<dbReference type="PANTHER" id="PTHR24131">
    <property type="entry name" value="APOPTOSIS-STIMULATING OF P53 PROTEIN"/>
    <property type="match status" value="1"/>
</dbReference>
<dbReference type="PANTHER" id="PTHR24131:SF10">
    <property type="entry name" value="ANKYRIN-REPEAT, SH3-DOMAIN, AND PROLINE-RICH-REGION CONTAINING PROTEIN, ISOFORM B"/>
    <property type="match status" value="1"/>
</dbReference>
<name>A0A2H9TNU5_9FUNG</name>
<dbReference type="InterPro" id="IPR036770">
    <property type="entry name" value="Ankyrin_rpt-contain_sf"/>
</dbReference>
<evidence type="ECO:0000256" key="7">
    <source>
        <dbReference type="PROSITE-ProRule" id="PRU00023"/>
    </source>
</evidence>
<keyword evidence="6" id="KW-0539">Nucleus</keyword>
<dbReference type="InterPro" id="IPR032675">
    <property type="entry name" value="LRR_dom_sf"/>
</dbReference>
<keyword evidence="2 8" id="KW-0728">SH3 domain</keyword>
<feature type="non-terminal residue" evidence="11">
    <location>
        <position position="629"/>
    </location>
</feature>
<evidence type="ECO:0000313" key="11">
    <source>
        <dbReference type="EMBL" id="PJF19417.1"/>
    </source>
</evidence>
<dbReference type="InterPro" id="IPR057207">
    <property type="entry name" value="FBXL15_LRR"/>
</dbReference>
<dbReference type="InterPro" id="IPR006553">
    <property type="entry name" value="Leu-rich_rpt_Cys-con_subtyp"/>
</dbReference>
<dbReference type="InterPro" id="IPR002110">
    <property type="entry name" value="Ankyrin_rpt"/>
</dbReference>
<dbReference type="Gene3D" id="3.80.10.10">
    <property type="entry name" value="Ribonuclease Inhibitor"/>
    <property type="match status" value="1"/>
</dbReference>
<gene>
    <name evidence="11" type="ORF">PSACC_00812</name>
</gene>
<keyword evidence="4" id="KW-0677">Repeat</keyword>
<dbReference type="SMART" id="SM00248">
    <property type="entry name" value="ANK"/>
    <property type="match status" value="3"/>
</dbReference>
<dbReference type="InterPro" id="IPR036028">
    <property type="entry name" value="SH3-like_dom_sf"/>
</dbReference>
<evidence type="ECO:0000256" key="2">
    <source>
        <dbReference type="ARBA" id="ARBA00022443"/>
    </source>
</evidence>
<proteinExistence type="predicted"/>
<evidence type="ECO:0000256" key="8">
    <source>
        <dbReference type="PROSITE-ProRule" id="PRU00192"/>
    </source>
</evidence>
<dbReference type="Gene3D" id="1.25.40.20">
    <property type="entry name" value="Ankyrin repeat-containing domain"/>
    <property type="match status" value="1"/>
</dbReference>
<evidence type="ECO:0000256" key="5">
    <source>
        <dbReference type="ARBA" id="ARBA00023043"/>
    </source>
</evidence>
<feature type="region of interest" description="Disordered" evidence="9">
    <location>
        <begin position="31"/>
        <end position="54"/>
    </location>
</feature>
<dbReference type="SUPFAM" id="SSF52047">
    <property type="entry name" value="RNI-like"/>
    <property type="match status" value="1"/>
</dbReference>
<dbReference type="SMART" id="SM00326">
    <property type="entry name" value="SH3"/>
    <property type="match status" value="1"/>
</dbReference>
<dbReference type="PROSITE" id="PS50088">
    <property type="entry name" value="ANK_REPEAT"/>
    <property type="match status" value="2"/>
</dbReference>
<dbReference type="PRINTS" id="PR00452">
    <property type="entry name" value="SH3DOMAIN"/>
</dbReference>
<feature type="repeat" description="ANK" evidence="7">
    <location>
        <begin position="205"/>
        <end position="237"/>
    </location>
</feature>
<dbReference type="AlphaFoldDB" id="A0A2H9TNU5"/>
<evidence type="ECO:0000256" key="4">
    <source>
        <dbReference type="ARBA" id="ARBA00022737"/>
    </source>
</evidence>
<evidence type="ECO:0000256" key="9">
    <source>
        <dbReference type="SAM" id="MobiDB-lite"/>
    </source>
</evidence>
<dbReference type="Pfam" id="PF00018">
    <property type="entry name" value="SH3_1"/>
    <property type="match status" value="1"/>
</dbReference>
<dbReference type="CDD" id="cd11845">
    <property type="entry name" value="SH3_Src_like"/>
    <property type="match status" value="1"/>
</dbReference>
<dbReference type="InterPro" id="IPR047163">
    <property type="entry name" value="ASPP1/2"/>
</dbReference>
<dbReference type="OrthoDB" id="19174at2759"/>
<dbReference type="GO" id="GO:0005634">
    <property type="term" value="C:nucleus"/>
    <property type="evidence" value="ECO:0007669"/>
    <property type="project" value="UniProtKB-SubCell"/>
</dbReference>
<dbReference type="EMBL" id="MTSL01000065">
    <property type="protein sequence ID" value="PJF19417.1"/>
    <property type="molecule type" value="Genomic_DNA"/>
</dbReference>
<evidence type="ECO:0000256" key="6">
    <source>
        <dbReference type="ARBA" id="ARBA00023242"/>
    </source>
</evidence>
<keyword evidence="5 7" id="KW-0040">ANK repeat</keyword>
<evidence type="ECO:0000259" key="10">
    <source>
        <dbReference type="PROSITE" id="PS50002"/>
    </source>
</evidence>
<reference evidence="11 12" key="1">
    <citation type="submission" date="2016-10" db="EMBL/GenBank/DDBJ databases">
        <title>The genome of Paramicrosporidium saccamoebae is the missing link in understanding Cryptomycota and Microsporidia evolution.</title>
        <authorList>
            <person name="Quandt C.A."/>
            <person name="Beaudet D."/>
            <person name="Corsaro D."/>
            <person name="Michel R."/>
            <person name="Corradi N."/>
            <person name="James T."/>
        </authorList>
    </citation>
    <scope>NUCLEOTIDE SEQUENCE [LARGE SCALE GENOMIC DNA]</scope>
    <source>
        <strain evidence="11 12">KSL3</strain>
    </source>
</reference>
<dbReference type="Proteomes" id="UP000240830">
    <property type="component" value="Unassembled WGS sequence"/>
</dbReference>
<organism evidence="11 12">
    <name type="scientific">Paramicrosporidium saccamoebae</name>
    <dbReference type="NCBI Taxonomy" id="1246581"/>
    <lineage>
        <taxon>Eukaryota</taxon>
        <taxon>Fungi</taxon>
        <taxon>Fungi incertae sedis</taxon>
        <taxon>Cryptomycota</taxon>
        <taxon>Cryptomycota incertae sedis</taxon>
        <taxon>Paramicrosporidium</taxon>
    </lineage>
</organism>
<dbReference type="GO" id="GO:0006915">
    <property type="term" value="P:apoptotic process"/>
    <property type="evidence" value="ECO:0007669"/>
    <property type="project" value="UniProtKB-KW"/>
</dbReference>